<name>A0ABQ6LWM6_9GAMM</name>
<dbReference type="Gene3D" id="3.40.710.10">
    <property type="entry name" value="DD-peptidase/beta-lactamase superfamily"/>
    <property type="match status" value="1"/>
</dbReference>
<keyword evidence="4" id="KW-1185">Reference proteome</keyword>
<gene>
    <name evidence="3" type="primary">amiE</name>
    <name evidence="3" type="ORF">MNKW57_08250</name>
</gene>
<protein>
    <submittedName>
        <fullName evidence="3">N-acetylmuramoyl-L-alanine amidase</fullName>
    </submittedName>
</protein>
<dbReference type="RefSeq" id="WP_285763038.1">
    <property type="nucleotide sequence ID" value="NZ_BSYJ01000002.1"/>
</dbReference>
<dbReference type="PROSITE" id="PS51257">
    <property type="entry name" value="PROKAR_LIPOPROTEIN"/>
    <property type="match status" value="1"/>
</dbReference>
<organism evidence="3 4">
    <name type="scientific">Biformimicrobium ophioploci</name>
    <dbReference type="NCBI Taxonomy" id="3036711"/>
    <lineage>
        <taxon>Bacteria</taxon>
        <taxon>Pseudomonadati</taxon>
        <taxon>Pseudomonadota</taxon>
        <taxon>Gammaproteobacteria</taxon>
        <taxon>Cellvibrionales</taxon>
        <taxon>Microbulbiferaceae</taxon>
        <taxon>Biformimicrobium</taxon>
    </lineage>
</organism>
<dbReference type="Pfam" id="PF00144">
    <property type="entry name" value="Beta-lactamase"/>
    <property type="match status" value="1"/>
</dbReference>
<dbReference type="InterPro" id="IPR001466">
    <property type="entry name" value="Beta-lactam-related"/>
</dbReference>
<dbReference type="InterPro" id="IPR050789">
    <property type="entry name" value="Diverse_Enzym_Activities"/>
</dbReference>
<dbReference type="NCBIfam" id="NF002968">
    <property type="entry name" value="PRK03642.1"/>
    <property type="match status" value="1"/>
</dbReference>
<dbReference type="InterPro" id="IPR012338">
    <property type="entry name" value="Beta-lactam/transpept-like"/>
</dbReference>
<feature type="domain" description="Beta-lactamase-related" evidence="2">
    <location>
        <begin position="31"/>
        <end position="403"/>
    </location>
</feature>
<evidence type="ECO:0000313" key="4">
    <source>
        <dbReference type="Proteomes" id="UP001224392"/>
    </source>
</evidence>
<dbReference type="PANTHER" id="PTHR43283:SF11">
    <property type="entry name" value="BETA-LACTAMASE-RELATED DOMAIN-CONTAINING PROTEIN"/>
    <property type="match status" value="1"/>
</dbReference>
<sequence length="444" mass="49117">MRGIIALLGAVIALGAAGCKQQPDFSELDALMQSNIEAGFPGAVLGVWHAGEIIKLQAYGYAKRHDAREPARTPQAPLLLAPIPENERIPARLDTIYDLASNTKMYATNYALQHLVSEEKLDLDAPVQRYLPDYRDRPQDPVKGKATVTVRDLLRHTAGHPPSIEFYKSNDPELFAIDRAAGLLAMQRAPLQVPPRTRVKYSDIDYMLLGQIIEAITGKTQDRFLQETFFGPMGLERTGFNLLDTPVNGRVYQLSDFAATEIYGNTREQQLDYPGVRTGTIQGQVHDEKAFYSLGGVAGHAGLFSTAEEMLTLMSLMLHEGQQDGVQYFDKQAIREFLQPNPNFRSDGFALGWNVNVGGKFSYLFGKHASDSAFGHSGWVGTVSVIDPEHDLMVVLLGNKKNTHIRMDCGKPLCERFDGDKMAIGDYDPIIEKVYEALGLADTP</sequence>
<reference evidence="3 4" key="1">
    <citation type="submission" date="2023-04" db="EMBL/GenBank/DDBJ databases">
        <title>Marinobulbifer ophiurae gen. nov., sp. Nov., isolate from tissue of brittle star Ophioplocus japonicus.</title>
        <authorList>
            <person name="Kawano K."/>
            <person name="Sawayama S."/>
            <person name="Nakagawa S."/>
        </authorList>
    </citation>
    <scope>NUCLEOTIDE SEQUENCE [LARGE SCALE GENOMIC DNA]</scope>
    <source>
        <strain evidence="3 4">NKW57</strain>
    </source>
</reference>
<dbReference type="Proteomes" id="UP001224392">
    <property type="component" value="Unassembled WGS sequence"/>
</dbReference>
<accession>A0ABQ6LWM6</accession>
<dbReference type="SUPFAM" id="SSF56601">
    <property type="entry name" value="beta-lactamase/transpeptidase-like"/>
    <property type="match status" value="1"/>
</dbReference>
<evidence type="ECO:0000256" key="1">
    <source>
        <dbReference type="ARBA" id="ARBA00022801"/>
    </source>
</evidence>
<keyword evidence="1" id="KW-0378">Hydrolase</keyword>
<dbReference type="EMBL" id="BSYJ01000002">
    <property type="protein sequence ID" value="GMG86504.1"/>
    <property type="molecule type" value="Genomic_DNA"/>
</dbReference>
<evidence type="ECO:0000259" key="2">
    <source>
        <dbReference type="Pfam" id="PF00144"/>
    </source>
</evidence>
<evidence type="ECO:0000313" key="3">
    <source>
        <dbReference type="EMBL" id="GMG86504.1"/>
    </source>
</evidence>
<comment type="caution">
    <text evidence="3">The sequence shown here is derived from an EMBL/GenBank/DDBJ whole genome shotgun (WGS) entry which is preliminary data.</text>
</comment>
<proteinExistence type="predicted"/>
<dbReference type="PANTHER" id="PTHR43283">
    <property type="entry name" value="BETA-LACTAMASE-RELATED"/>
    <property type="match status" value="1"/>
</dbReference>